<dbReference type="EMBL" id="KI274029">
    <property type="protein sequence ID" value="ESA24316.1"/>
    <property type="molecule type" value="Genomic_DNA"/>
</dbReference>
<protein>
    <submittedName>
        <fullName evidence="2">Uncharacterized protein</fullName>
    </submittedName>
</protein>
<accession>U9V8Q7</accession>
<evidence type="ECO:0000313" key="2">
    <source>
        <dbReference type="EMBL" id="ESA24316.1"/>
    </source>
</evidence>
<evidence type="ECO:0000256" key="1">
    <source>
        <dbReference type="SAM" id="MobiDB-lite"/>
    </source>
</evidence>
<feature type="region of interest" description="Disordered" evidence="1">
    <location>
        <begin position="1"/>
        <end position="43"/>
    </location>
</feature>
<reference evidence="2" key="1">
    <citation type="submission" date="2013-07" db="EMBL/GenBank/DDBJ databases">
        <title>The genome of an arbuscular mycorrhizal fungus provides insights into the evolution of the oldest plant symbiosis.</title>
        <authorList>
            <consortium name="DOE Joint Genome Institute"/>
            <person name="Tisserant E."/>
            <person name="Malbreil M."/>
            <person name="Kuo A."/>
            <person name="Kohler A."/>
            <person name="Symeonidi A."/>
            <person name="Balestrini R."/>
            <person name="Charron P."/>
            <person name="Duensing N."/>
            <person name="Frei-dit-Frey N."/>
            <person name="Gianinazzi-Pearson V."/>
            <person name="Gilbert B."/>
            <person name="Handa Y."/>
            <person name="Hijri M."/>
            <person name="Kaul R."/>
            <person name="Kawaguchi M."/>
            <person name="Krajinski F."/>
            <person name="Lammers P."/>
            <person name="Lapierre D."/>
            <person name="Masclaux F.G."/>
            <person name="Murat C."/>
            <person name="Morin E."/>
            <person name="Ndikumana S."/>
            <person name="Pagni M."/>
            <person name="Petitpierre D."/>
            <person name="Requena N."/>
            <person name="Rosikiewicz P."/>
            <person name="Riley R."/>
            <person name="Saito K."/>
            <person name="San Clemente H."/>
            <person name="Shapiro H."/>
            <person name="van Tuinen D."/>
            <person name="Becard G."/>
            <person name="Bonfante P."/>
            <person name="Paszkowski U."/>
            <person name="Shachar-Hill Y."/>
            <person name="Young J.P."/>
            <person name="Sanders I.R."/>
            <person name="Henrissat B."/>
            <person name="Rensing S.A."/>
            <person name="Grigoriev I.V."/>
            <person name="Corradi N."/>
            <person name="Roux C."/>
            <person name="Martin F."/>
        </authorList>
    </citation>
    <scope>NUCLEOTIDE SEQUENCE</scope>
    <source>
        <strain evidence="2">DAOM 197198</strain>
    </source>
</reference>
<sequence>MSLPLRNRPIGPGPQSDPELRTDEDRIRTDQTGPLTSLGTGDPKSQFIFLMSKKHKYMHYDYEYKLSYSYSNYKA</sequence>
<name>U9V8Q7_RHIID</name>
<organism evidence="2">
    <name type="scientific">Rhizophagus irregularis (strain DAOM 181602 / DAOM 197198 / MUCL 43194)</name>
    <name type="common">Arbuscular mycorrhizal fungus</name>
    <name type="synonym">Glomus intraradices</name>
    <dbReference type="NCBI Taxonomy" id="747089"/>
    <lineage>
        <taxon>Eukaryota</taxon>
        <taxon>Fungi</taxon>
        <taxon>Fungi incertae sedis</taxon>
        <taxon>Mucoromycota</taxon>
        <taxon>Glomeromycotina</taxon>
        <taxon>Glomeromycetes</taxon>
        <taxon>Glomerales</taxon>
        <taxon>Glomeraceae</taxon>
        <taxon>Rhizophagus</taxon>
    </lineage>
</organism>
<proteinExistence type="predicted"/>
<feature type="compositionally biased region" description="Polar residues" evidence="1">
    <location>
        <begin position="30"/>
        <end position="39"/>
    </location>
</feature>
<dbReference type="AlphaFoldDB" id="U9V8Q7"/>
<feature type="compositionally biased region" description="Basic and acidic residues" evidence="1">
    <location>
        <begin position="18"/>
        <end position="29"/>
    </location>
</feature>
<dbReference type="HOGENOM" id="CLU_2672311_0_0_1"/>
<gene>
    <name evidence="2" type="ORF">GLOINDRAFT_14522</name>
</gene>